<keyword evidence="2" id="KW-1185">Reference proteome</keyword>
<gene>
    <name evidence="1" type="ORF">CQZ99_09660</name>
</gene>
<comment type="caution">
    <text evidence="1">The sequence shown here is derived from an EMBL/GenBank/DDBJ whole genome shotgun (WGS) entry which is preliminary data.</text>
</comment>
<evidence type="ECO:0000313" key="2">
    <source>
        <dbReference type="Proteomes" id="UP000238045"/>
    </source>
</evidence>
<organism evidence="1 2">
    <name type="scientific">Pseudomonas poae</name>
    <dbReference type="NCBI Taxonomy" id="200451"/>
    <lineage>
        <taxon>Bacteria</taxon>
        <taxon>Pseudomonadati</taxon>
        <taxon>Pseudomonadota</taxon>
        <taxon>Gammaproteobacteria</taxon>
        <taxon>Pseudomonadales</taxon>
        <taxon>Pseudomonadaceae</taxon>
        <taxon>Pseudomonas</taxon>
    </lineage>
</organism>
<proteinExistence type="predicted"/>
<dbReference type="AlphaFoldDB" id="A0A2S9EUC4"/>
<protein>
    <recommendedName>
        <fullName evidence="3">HK97 gp10 family phage protein</fullName>
    </recommendedName>
</protein>
<evidence type="ECO:0008006" key="3">
    <source>
        <dbReference type="Google" id="ProtNLM"/>
    </source>
</evidence>
<dbReference type="RefSeq" id="WP_105696487.1">
    <property type="nucleotide sequence ID" value="NZ_CP159260.1"/>
</dbReference>
<reference evidence="1 2" key="1">
    <citation type="submission" date="2017-09" db="EMBL/GenBank/DDBJ databases">
        <title>Genomic, metabolic, and phenotypic characteristics of bacterial isolates from the natural microbiome of the model nematode Caenorhabditis elegans.</title>
        <authorList>
            <person name="Zimmermann J."/>
            <person name="Obeng N."/>
            <person name="Yang W."/>
            <person name="Obeng O."/>
            <person name="Kissoyan K."/>
            <person name="Pees B."/>
            <person name="Dirksen P."/>
            <person name="Hoppner M."/>
            <person name="Franke A."/>
            <person name="Rosenstiel P."/>
            <person name="Leippe M."/>
            <person name="Dierking K."/>
            <person name="Kaleta C."/>
            <person name="Schulenburg H."/>
        </authorList>
    </citation>
    <scope>NUCLEOTIDE SEQUENCE [LARGE SCALE GENOMIC DNA]</scope>
    <source>
        <strain evidence="1 2">MYb117</strain>
    </source>
</reference>
<name>A0A2S9EUC4_9PSED</name>
<sequence length="129" mass="13703">MAKSRGWSTPPSFFSGAVKDELSKRVRVIAMAMLNEIVLLSPVDTGRFRGNNIVSVGAPVYTSTVNVDPTGAETINQGLSAMTGLEPFTQVFIQNNLPYAVPLEDGHSKQAPAGIYAVSFHGVSQAYGS</sequence>
<evidence type="ECO:0000313" key="1">
    <source>
        <dbReference type="EMBL" id="PRC19604.1"/>
    </source>
</evidence>
<dbReference type="Proteomes" id="UP000238045">
    <property type="component" value="Unassembled WGS sequence"/>
</dbReference>
<dbReference type="EMBL" id="PCQL01000008">
    <property type="protein sequence ID" value="PRC19604.1"/>
    <property type="molecule type" value="Genomic_DNA"/>
</dbReference>
<accession>A0A2S9EUC4</accession>